<evidence type="ECO:0000256" key="6">
    <source>
        <dbReference type="ARBA" id="ARBA00023175"/>
    </source>
</evidence>
<dbReference type="GO" id="GO:0005634">
    <property type="term" value="C:nucleus"/>
    <property type="evidence" value="ECO:0007669"/>
    <property type="project" value="UniProtKB-SubCell"/>
</dbReference>
<feature type="coiled-coil region" evidence="10">
    <location>
        <begin position="544"/>
        <end position="599"/>
    </location>
</feature>
<dbReference type="PROSITE" id="PS50067">
    <property type="entry name" value="KINESIN_MOTOR_2"/>
    <property type="match status" value="1"/>
</dbReference>
<dbReference type="PANTHER" id="PTHR47969">
    <property type="entry name" value="CHROMOSOME-ASSOCIATED KINESIN KIF4A-RELATED"/>
    <property type="match status" value="1"/>
</dbReference>
<dbReference type="GO" id="GO:0007018">
    <property type="term" value="P:microtubule-based movement"/>
    <property type="evidence" value="ECO:0007669"/>
    <property type="project" value="InterPro"/>
</dbReference>
<dbReference type="InterPro" id="IPR005172">
    <property type="entry name" value="CRC"/>
</dbReference>
<dbReference type="GO" id="GO:0005874">
    <property type="term" value="C:microtubule"/>
    <property type="evidence" value="ECO:0007669"/>
    <property type="project" value="UniProtKB-KW"/>
</dbReference>
<gene>
    <name evidence="14" type="ORF">BRAA01T00491Z</name>
</gene>
<keyword evidence="6 8" id="KW-0505">Motor protein</keyword>
<dbReference type="Pfam" id="PF00225">
    <property type="entry name" value="Kinesin"/>
    <property type="match status" value="2"/>
</dbReference>
<dbReference type="InterPro" id="IPR027640">
    <property type="entry name" value="Kinesin-like_fam"/>
</dbReference>
<comment type="subcellular location">
    <subcellularLocation>
        <location evidence="1">Nucleus</location>
    </subcellularLocation>
</comment>
<reference evidence="14" key="1">
    <citation type="submission" date="2018-11" db="EMBL/GenBank/DDBJ databases">
        <authorList>
            <consortium name="Genoscope - CEA"/>
            <person name="William W."/>
        </authorList>
    </citation>
    <scope>NUCLEOTIDE SEQUENCE</scope>
</reference>
<keyword evidence="4 8" id="KW-0547">Nucleotide-binding</keyword>
<feature type="compositionally biased region" description="Low complexity" evidence="11">
    <location>
        <begin position="478"/>
        <end position="492"/>
    </location>
</feature>
<dbReference type="EMBL" id="LR031571">
    <property type="protein sequence ID" value="VDC73989.1"/>
    <property type="molecule type" value="Genomic_DNA"/>
</dbReference>
<keyword evidence="5 8" id="KW-0067">ATP-binding</keyword>
<keyword evidence="7" id="KW-0539">Nucleus</keyword>
<feature type="compositionally biased region" description="Basic and acidic residues" evidence="11">
    <location>
        <begin position="505"/>
        <end position="518"/>
    </location>
</feature>
<dbReference type="PROSITE" id="PS51634">
    <property type="entry name" value="CRC"/>
    <property type="match status" value="1"/>
</dbReference>
<dbReference type="InterPro" id="IPR027417">
    <property type="entry name" value="P-loop_NTPase"/>
</dbReference>
<evidence type="ECO:0000259" key="13">
    <source>
        <dbReference type="PROSITE" id="PS51634"/>
    </source>
</evidence>
<keyword evidence="10" id="KW-0175">Coiled coil</keyword>
<dbReference type="GO" id="GO:0003777">
    <property type="term" value="F:microtubule motor activity"/>
    <property type="evidence" value="ECO:0007669"/>
    <property type="project" value="InterPro"/>
</dbReference>
<dbReference type="InterPro" id="IPR001752">
    <property type="entry name" value="Kinesin_motor_dom"/>
</dbReference>
<name>A0A3P5Z501_BRACM</name>
<dbReference type="Gene3D" id="3.40.850.10">
    <property type="entry name" value="Kinesin motor domain"/>
    <property type="match status" value="1"/>
</dbReference>
<protein>
    <recommendedName>
        <fullName evidence="9">Kinesin-like protein</fullName>
    </recommendedName>
</protein>
<feature type="region of interest" description="Disordered" evidence="11">
    <location>
        <begin position="477"/>
        <end position="521"/>
    </location>
</feature>
<evidence type="ECO:0000256" key="7">
    <source>
        <dbReference type="ARBA" id="ARBA00023242"/>
    </source>
</evidence>
<keyword evidence="3" id="KW-0217">Developmental protein</keyword>
<comment type="similarity">
    <text evidence="2">Belongs to the lin-54 family.</text>
</comment>
<dbReference type="PRINTS" id="PR00380">
    <property type="entry name" value="KINESINHEAVY"/>
</dbReference>
<proteinExistence type="inferred from homology"/>
<dbReference type="InterPro" id="IPR019821">
    <property type="entry name" value="Kinesin_motor_CS"/>
</dbReference>
<feature type="domain" description="Kinesin motor" evidence="12">
    <location>
        <begin position="1"/>
        <end position="323"/>
    </location>
</feature>
<organism evidence="14">
    <name type="scientific">Brassica campestris</name>
    <name type="common">Field mustard</name>
    <dbReference type="NCBI Taxonomy" id="3711"/>
    <lineage>
        <taxon>Eukaryota</taxon>
        <taxon>Viridiplantae</taxon>
        <taxon>Streptophyta</taxon>
        <taxon>Embryophyta</taxon>
        <taxon>Tracheophyta</taxon>
        <taxon>Spermatophyta</taxon>
        <taxon>Magnoliopsida</taxon>
        <taxon>eudicotyledons</taxon>
        <taxon>Gunneridae</taxon>
        <taxon>Pentapetalae</taxon>
        <taxon>rosids</taxon>
        <taxon>malvids</taxon>
        <taxon>Brassicales</taxon>
        <taxon>Brassicaceae</taxon>
        <taxon>Brassiceae</taxon>
        <taxon>Brassica</taxon>
    </lineage>
</organism>
<dbReference type="GO" id="GO:0008017">
    <property type="term" value="F:microtubule binding"/>
    <property type="evidence" value="ECO:0007669"/>
    <property type="project" value="InterPro"/>
</dbReference>
<evidence type="ECO:0000256" key="4">
    <source>
        <dbReference type="ARBA" id="ARBA00022741"/>
    </source>
</evidence>
<evidence type="ECO:0000313" key="14">
    <source>
        <dbReference type="EMBL" id="VDC73989.1"/>
    </source>
</evidence>
<dbReference type="InterPro" id="IPR036961">
    <property type="entry name" value="Kinesin_motor_dom_sf"/>
</dbReference>
<evidence type="ECO:0000256" key="1">
    <source>
        <dbReference type="ARBA" id="ARBA00004123"/>
    </source>
</evidence>
<dbReference type="SMART" id="SM00129">
    <property type="entry name" value="KISc"/>
    <property type="match status" value="1"/>
</dbReference>
<sequence length="646" mass="72545">MKSTEPVRVAVNIRPLKGCTDCITVTPDEPQIYHRCVAPLVEDLFKGYNATVLAYGQTASGKTYTMGMGTNFGTSDGIIPKVMEDVFTRVEAVKSQIRVSFLEIYNEEIYDLLASNPSRAPIIIRETASGEITLQGVTEVEVKTREDMSSYLARGSFTRATGSTNMNIQSSRSHAVFTISLQITRAEEILCAKLRLVDLAGSERANRTGADGMRLKEGRHINSSLLALRNVITILGDERKRKKGVHIPYRVSKLTRLLQVSIMFVLFLLLCPKINDLLFWFFSLYDSLGGNSKTVIIACVSPAISDVEETLNTLRYANCARNIKNKAVVQKQKTSAPSFMFKELTPSKSEAKNKAVVHEHKPYVPSFDYDAMFKELTPSKSESLPVYDKPVYDKEDVFQAFSELKIPWTSQAARFDDLFASSSSRSELRKPVYDKPVYDEDVFEAITELQYNEDVFEAIPELQCDEDDFEAISELQIPSTSQPDDVSSSSPSEFTKHNTSSLDVSPKKTESEQEDKCQNKPMEIIDLIDDEAEDQEKCFIDLTTAEYHLELKELNKRLEEKEAEIRGSDEEKVQLEKEKRALQREIEGLRQKLASGSSATPSCTCSKRSSCKTLRCQCLVANYFCVASCGCSSVKCSNRSRDERVL</sequence>
<evidence type="ECO:0000256" key="3">
    <source>
        <dbReference type="ARBA" id="ARBA00022473"/>
    </source>
</evidence>
<evidence type="ECO:0000256" key="5">
    <source>
        <dbReference type="ARBA" id="ARBA00022840"/>
    </source>
</evidence>
<evidence type="ECO:0000256" key="11">
    <source>
        <dbReference type="SAM" id="MobiDB-lite"/>
    </source>
</evidence>
<dbReference type="PANTHER" id="PTHR47969:SF11">
    <property type="entry name" value="KINESIN MOTOR DOMAIN-CONTAINING PROTEIN"/>
    <property type="match status" value="1"/>
</dbReference>
<evidence type="ECO:0000256" key="10">
    <source>
        <dbReference type="SAM" id="Coils"/>
    </source>
</evidence>
<evidence type="ECO:0000256" key="9">
    <source>
        <dbReference type="RuleBase" id="RU000394"/>
    </source>
</evidence>
<dbReference type="GO" id="GO:0005524">
    <property type="term" value="F:ATP binding"/>
    <property type="evidence" value="ECO:0007669"/>
    <property type="project" value="UniProtKB-UniRule"/>
</dbReference>
<dbReference type="SUPFAM" id="SSF52540">
    <property type="entry name" value="P-loop containing nucleoside triphosphate hydrolases"/>
    <property type="match status" value="1"/>
</dbReference>
<keyword evidence="9" id="KW-0493">Microtubule</keyword>
<dbReference type="SMART" id="SM01114">
    <property type="entry name" value="CXC"/>
    <property type="match status" value="1"/>
</dbReference>
<comment type="similarity">
    <text evidence="8 9">Belongs to the TRAFAC class myosin-kinesin ATPase superfamily. Kinesin family.</text>
</comment>
<evidence type="ECO:0000259" key="12">
    <source>
        <dbReference type="PROSITE" id="PS50067"/>
    </source>
</evidence>
<evidence type="ECO:0000256" key="8">
    <source>
        <dbReference type="PROSITE-ProRule" id="PRU00283"/>
    </source>
</evidence>
<dbReference type="AlphaFoldDB" id="A0A3P5Z501"/>
<dbReference type="PROSITE" id="PS00411">
    <property type="entry name" value="KINESIN_MOTOR_1"/>
    <property type="match status" value="1"/>
</dbReference>
<dbReference type="InterPro" id="IPR033467">
    <property type="entry name" value="Tesmin/TSO1-like_CXC"/>
</dbReference>
<feature type="domain" description="CRC" evidence="13">
    <location>
        <begin position="599"/>
        <end position="646"/>
    </location>
</feature>
<feature type="binding site" evidence="8">
    <location>
        <begin position="56"/>
        <end position="63"/>
    </location>
    <ligand>
        <name>ATP</name>
        <dbReference type="ChEBI" id="CHEBI:30616"/>
    </ligand>
</feature>
<evidence type="ECO:0000256" key="2">
    <source>
        <dbReference type="ARBA" id="ARBA00007267"/>
    </source>
</evidence>
<accession>A0A3P5Z501</accession>